<evidence type="ECO:0000313" key="4">
    <source>
        <dbReference type="Proteomes" id="UP000014074"/>
    </source>
</evidence>
<reference evidence="4" key="1">
    <citation type="journal article" date="2013" name="Genome Announc.">
        <title>Draft genome sequence of the ascomycete Phaeoacremonium aleophilum strain UCR-PA7, a causal agent of the esca disease complex in grapevines.</title>
        <authorList>
            <person name="Blanco-Ulate B."/>
            <person name="Rolshausen P."/>
            <person name="Cantu D."/>
        </authorList>
    </citation>
    <scope>NUCLEOTIDE SEQUENCE [LARGE SCALE GENOMIC DNA]</scope>
    <source>
        <strain evidence="4">UCR-PA7</strain>
    </source>
</reference>
<dbReference type="Proteomes" id="UP000014074">
    <property type="component" value="Unassembled WGS sequence"/>
</dbReference>
<protein>
    <submittedName>
        <fullName evidence="3">Uncharacterized protein</fullName>
    </submittedName>
</protein>
<evidence type="ECO:0000256" key="1">
    <source>
        <dbReference type="SAM" id="MobiDB-lite"/>
    </source>
</evidence>
<name>R8BXB4_PHAM7</name>
<keyword evidence="4" id="KW-1185">Reference proteome</keyword>
<dbReference type="KEGG" id="tmn:UCRPA7_677"/>
<dbReference type="OrthoDB" id="5215647at2759"/>
<dbReference type="eggNOG" id="ENOG502RNI5">
    <property type="taxonomic scope" value="Eukaryota"/>
</dbReference>
<dbReference type="HOGENOM" id="CLU_067609_0_0_1"/>
<feature type="region of interest" description="Disordered" evidence="1">
    <location>
        <begin position="1"/>
        <end position="35"/>
    </location>
</feature>
<organism evidence="3 4">
    <name type="scientific">Phaeoacremonium minimum (strain UCR-PA7)</name>
    <name type="common">Esca disease fungus</name>
    <name type="synonym">Togninia minima</name>
    <dbReference type="NCBI Taxonomy" id="1286976"/>
    <lineage>
        <taxon>Eukaryota</taxon>
        <taxon>Fungi</taxon>
        <taxon>Dikarya</taxon>
        <taxon>Ascomycota</taxon>
        <taxon>Pezizomycotina</taxon>
        <taxon>Sordariomycetes</taxon>
        <taxon>Sordariomycetidae</taxon>
        <taxon>Togniniales</taxon>
        <taxon>Togniniaceae</taxon>
        <taxon>Phaeoacremonium</taxon>
    </lineage>
</organism>
<sequence length="268" mass="30213">MDRPSPATVIHYPQQQQQQQPSVPSISNQPAAYQQSSYINPSPGFPTGPSVGGFGAGQPTSILPEQIAGPALTQSPQQIATRDLKATRAGAEFALREYLTLQRRRYRTDEPGIEERIRPQAVTAISELRTLRKEISVVAKAAENHRWRRWLLSGIVAPFIPAVRAIFRRPSKDEESSNDTEYAFRKSKSLISRILDSVHGISGLASITFFVFAVLYVFQNEVSLRVARTVSKKLKRLSAKVERGDEEIDESDMKLLRGWRWRVLLWSQ</sequence>
<dbReference type="EMBL" id="KB932812">
    <property type="protein sequence ID" value="EOO03982.1"/>
    <property type="molecule type" value="Genomic_DNA"/>
</dbReference>
<keyword evidence="2" id="KW-0472">Membrane</keyword>
<dbReference type="AlphaFoldDB" id="R8BXB4"/>
<evidence type="ECO:0000313" key="3">
    <source>
        <dbReference type="EMBL" id="EOO03982.1"/>
    </source>
</evidence>
<proteinExistence type="predicted"/>
<keyword evidence="2" id="KW-1133">Transmembrane helix</keyword>
<evidence type="ECO:0000256" key="2">
    <source>
        <dbReference type="SAM" id="Phobius"/>
    </source>
</evidence>
<keyword evidence="2" id="KW-0812">Transmembrane</keyword>
<accession>R8BXB4</accession>
<gene>
    <name evidence="3" type="ORF">UCRPA7_677</name>
</gene>
<feature type="transmembrane region" description="Helical" evidence="2">
    <location>
        <begin position="150"/>
        <end position="167"/>
    </location>
</feature>
<dbReference type="RefSeq" id="XP_007911462.1">
    <property type="nucleotide sequence ID" value="XM_007913271.1"/>
</dbReference>
<feature type="compositionally biased region" description="Polar residues" evidence="1">
    <location>
        <begin position="21"/>
        <end position="35"/>
    </location>
</feature>
<feature type="transmembrane region" description="Helical" evidence="2">
    <location>
        <begin position="198"/>
        <end position="218"/>
    </location>
</feature>
<dbReference type="GeneID" id="19327460"/>